<dbReference type="InParanoid" id="B4IXB9"/>
<gene>
    <name evidence="1" type="primary">Dgri\GH16878</name>
    <name evidence="1" type="ORF">Dgri_GH16878</name>
</gene>
<evidence type="ECO:0000313" key="1">
    <source>
        <dbReference type="EMBL" id="EDV97451.1"/>
    </source>
</evidence>
<dbReference type="PANTHER" id="PTHR36693">
    <property type="entry name" value="GH02722P"/>
    <property type="match status" value="1"/>
</dbReference>
<keyword evidence="2" id="KW-1185">Reference proteome</keyword>
<dbReference type="AlphaFoldDB" id="B4IXB9"/>
<dbReference type="PANTHER" id="PTHR36693:SF1">
    <property type="entry name" value="GH02722P"/>
    <property type="match status" value="1"/>
</dbReference>
<dbReference type="InterPro" id="IPR032072">
    <property type="entry name" value="DUF4807"/>
</dbReference>
<name>B4IXB9_DROGR</name>
<dbReference type="HOGENOM" id="CLU_094355_0_0_1"/>
<dbReference type="EMBL" id="CH916366">
    <property type="protein sequence ID" value="EDV97451.1"/>
    <property type="molecule type" value="Genomic_DNA"/>
</dbReference>
<dbReference type="SMR" id="B4IXB9"/>
<proteinExistence type="predicted"/>
<evidence type="ECO:0000313" key="2">
    <source>
        <dbReference type="Proteomes" id="UP000001070"/>
    </source>
</evidence>
<dbReference type="Proteomes" id="UP000001070">
    <property type="component" value="Unassembled WGS sequence"/>
</dbReference>
<protein>
    <submittedName>
        <fullName evidence="1">GH16878</fullName>
    </submittedName>
</protein>
<dbReference type="eggNOG" id="ENOG502S1K4">
    <property type="taxonomic scope" value="Eukaryota"/>
</dbReference>
<dbReference type="OrthoDB" id="121932at2759"/>
<dbReference type="PhylomeDB" id="B4IXB9"/>
<organism evidence="2">
    <name type="scientific">Drosophila grimshawi</name>
    <name type="common">Hawaiian fruit fly</name>
    <name type="synonym">Idiomyia grimshawi</name>
    <dbReference type="NCBI Taxonomy" id="7222"/>
    <lineage>
        <taxon>Eukaryota</taxon>
        <taxon>Metazoa</taxon>
        <taxon>Ecdysozoa</taxon>
        <taxon>Arthropoda</taxon>
        <taxon>Hexapoda</taxon>
        <taxon>Insecta</taxon>
        <taxon>Pterygota</taxon>
        <taxon>Neoptera</taxon>
        <taxon>Endopterygota</taxon>
        <taxon>Diptera</taxon>
        <taxon>Brachycera</taxon>
        <taxon>Muscomorpha</taxon>
        <taxon>Ephydroidea</taxon>
        <taxon>Drosophilidae</taxon>
        <taxon>Drosophila</taxon>
        <taxon>Hawaiian Drosophila</taxon>
    </lineage>
</organism>
<sequence length="228" mass="27123">MELIVCICDYWRCYHYYNRPIPPQSVEDTRQVNTKIVRRLLLEMDAVSANYVLRELLQQQVLRHLLLHELGVELLWLTLRPPQRSDSIDYKWASMLSHTIWQHIVLEQLMCWLSTLGGGYSALGDHFEHCAQTAGKISLQQLAIGLRVGNTFLQARCKLFYSISLIQRGQLRQAKHLIRSQYRFAGGKDNKHKKHDQRLLHMCEAIWQRLCYEYEQRKRRRDESVKRF</sequence>
<reference evidence="1 2" key="1">
    <citation type="journal article" date="2007" name="Nature">
        <title>Evolution of genes and genomes on the Drosophila phylogeny.</title>
        <authorList>
            <consortium name="Drosophila 12 Genomes Consortium"/>
            <person name="Clark A.G."/>
            <person name="Eisen M.B."/>
            <person name="Smith D.R."/>
            <person name="Bergman C.M."/>
            <person name="Oliver B."/>
            <person name="Markow T.A."/>
            <person name="Kaufman T.C."/>
            <person name="Kellis M."/>
            <person name="Gelbart W."/>
            <person name="Iyer V.N."/>
            <person name="Pollard D.A."/>
            <person name="Sackton T.B."/>
            <person name="Larracuente A.M."/>
            <person name="Singh N.D."/>
            <person name="Abad J.P."/>
            <person name="Abt D.N."/>
            <person name="Adryan B."/>
            <person name="Aguade M."/>
            <person name="Akashi H."/>
            <person name="Anderson W.W."/>
            <person name="Aquadro C.F."/>
            <person name="Ardell D.H."/>
            <person name="Arguello R."/>
            <person name="Artieri C.G."/>
            <person name="Barbash D.A."/>
            <person name="Barker D."/>
            <person name="Barsanti P."/>
            <person name="Batterham P."/>
            <person name="Batzoglou S."/>
            <person name="Begun D."/>
            <person name="Bhutkar A."/>
            <person name="Blanco E."/>
            <person name="Bosak S.A."/>
            <person name="Bradley R.K."/>
            <person name="Brand A.D."/>
            <person name="Brent M.R."/>
            <person name="Brooks A.N."/>
            <person name="Brown R.H."/>
            <person name="Butlin R.K."/>
            <person name="Caggese C."/>
            <person name="Calvi B.R."/>
            <person name="Bernardo de Carvalho A."/>
            <person name="Caspi A."/>
            <person name="Castrezana S."/>
            <person name="Celniker S.E."/>
            <person name="Chang J.L."/>
            <person name="Chapple C."/>
            <person name="Chatterji S."/>
            <person name="Chinwalla A."/>
            <person name="Civetta A."/>
            <person name="Clifton S.W."/>
            <person name="Comeron J.M."/>
            <person name="Costello J.C."/>
            <person name="Coyne J.A."/>
            <person name="Daub J."/>
            <person name="David R.G."/>
            <person name="Delcher A.L."/>
            <person name="Delehaunty K."/>
            <person name="Do C.B."/>
            <person name="Ebling H."/>
            <person name="Edwards K."/>
            <person name="Eickbush T."/>
            <person name="Evans J.D."/>
            <person name="Filipski A."/>
            <person name="Findeiss S."/>
            <person name="Freyhult E."/>
            <person name="Fulton L."/>
            <person name="Fulton R."/>
            <person name="Garcia A.C."/>
            <person name="Gardiner A."/>
            <person name="Garfield D.A."/>
            <person name="Garvin B.E."/>
            <person name="Gibson G."/>
            <person name="Gilbert D."/>
            <person name="Gnerre S."/>
            <person name="Godfrey J."/>
            <person name="Good R."/>
            <person name="Gotea V."/>
            <person name="Gravely B."/>
            <person name="Greenberg A.J."/>
            <person name="Griffiths-Jones S."/>
            <person name="Gross S."/>
            <person name="Guigo R."/>
            <person name="Gustafson E.A."/>
            <person name="Haerty W."/>
            <person name="Hahn M.W."/>
            <person name="Halligan D.L."/>
            <person name="Halpern A.L."/>
            <person name="Halter G.M."/>
            <person name="Han M.V."/>
            <person name="Heger A."/>
            <person name="Hillier L."/>
            <person name="Hinrichs A.S."/>
            <person name="Holmes I."/>
            <person name="Hoskins R.A."/>
            <person name="Hubisz M.J."/>
            <person name="Hultmark D."/>
            <person name="Huntley M.A."/>
            <person name="Jaffe D.B."/>
            <person name="Jagadeeshan S."/>
            <person name="Jeck W.R."/>
            <person name="Johnson J."/>
            <person name="Jones C.D."/>
            <person name="Jordan W.C."/>
            <person name="Karpen G.H."/>
            <person name="Kataoka E."/>
            <person name="Keightley P.D."/>
            <person name="Kheradpour P."/>
            <person name="Kirkness E.F."/>
            <person name="Koerich L.B."/>
            <person name="Kristiansen K."/>
            <person name="Kudrna D."/>
            <person name="Kulathinal R.J."/>
            <person name="Kumar S."/>
            <person name="Kwok R."/>
            <person name="Lander E."/>
            <person name="Langley C.H."/>
            <person name="Lapoint R."/>
            <person name="Lazzaro B.P."/>
            <person name="Lee S.J."/>
            <person name="Levesque L."/>
            <person name="Li R."/>
            <person name="Lin C.F."/>
            <person name="Lin M.F."/>
            <person name="Lindblad-Toh K."/>
            <person name="Llopart A."/>
            <person name="Long M."/>
            <person name="Low L."/>
            <person name="Lozovsky E."/>
            <person name="Lu J."/>
            <person name="Luo M."/>
            <person name="Machado C.A."/>
            <person name="Makalowski W."/>
            <person name="Marzo M."/>
            <person name="Matsuda M."/>
            <person name="Matzkin L."/>
            <person name="McAllister B."/>
            <person name="McBride C.S."/>
            <person name="McKernan B."/>
            <person name="McKernan K."/>
            <person name="Mendez-Lago M."/>
            <person name="Minx P."/>
            <person name="Mollenhauer M.U."/>
            <person name="Montooth K."/>
            <person name="Mount S.M."/>
            <person name="Mu X."/>
            <person name="Myers E."/>
            <person name="Negre B."/>
            <person name="Newfeld S."/>
            <person name="Nielsen R."/>
            <person name="Noor M.A."/>
            <person name="O'Grady P."/>
            <person name="Pachter L."/>
            <person name="Papaceit M."/>
            <person name="Parisi M.J."/>
            <person name="Parisi M."/>
            <person name="Parts L."/>
            <person name="Pedersen J.S."/>
            <person name="Pesole G."/>
            <person name="Phillippy A.M."/>
            <person name="Ponting C.P."/>
            <person name="Pop M."/>
            <person name="Porcelli D."/>
            <person name="Powell J.R."/>
            <person name="Prohaska S."/>
            <person name="Pruitt K."/>
            <person name="Puig M."/>
            <person name="Quesneville H."/>
            <person name="Ram K.R."/>
            <person name="Rand D."/>
            <person name="Rasmussen M.D."/>
            <person name="Reed L.K."/>
            <person name="Reenan R."/>
            <person name="Reily A."/>
            <person name="Remington K.A."/>
            <person name="Rieger T.T."/>
            <person name="Ritchie M.G."/>
            <person name="Robin C."/>
            <person name="Rogers Y.H."/>
            <person name="Rohde C."/>
            <person name="Rozas J."/>
            <person name="Rubenfield M.J."/>
            <person name="Ruiz A."/>
            <person name="Russo S."/>
            <person name="Salzberg S.L."/>
            <person name="Sanchez-Gracia A."/>
            <person name="Saranga D.J."/>
            <person name="Sato H."/>
            <person name="Schaeffer S.W."/>
            <person name="Schatz M.C."/>
            <person name="Schlenke T."/>
            <person name="Schwartz R."/>
            <person name="Segarra C."/>
            <person name="Singh R.S."/>
            <person name="Sirot L."/>
            <person name="Sirota M."/>
            <person name="Sisneros N.B."/>
            <person name="Smith C.D."/>
            <person name="Smith T.F."/>
            <person name="Spieth J."/>
            <person name="Stage D.E."/>
            <person name="Stark A."/>
            <person name="Stephan W."/>
            <person name="Strausberg R.L."/>
            <person name="Strempel S."/>
            <person name="Sturgill D."/>
            <person name="Sutton G."/>
            <person name="Sutton G.G."/>
            <person name="Tao W."/>
            <person name="Teichmann S."/>
            <person name="Tobari Y.N."/>
            <person name="Tomimura Y."/>
            <person name="Tsolas J.M."/>
            <person name="Valente V.L."/>
            <person name="Venter E."/>
            <person name="Venter J.C."/>
            <person name="Vicario S."/>
            <person name="Vieira F.G."/>
            <person name="Vilella A.J."/>
            <person name="Villasante A."/>
            <person name="Walenz B."/>
            <person name="Wang J."/>
            <person name="Wasserman M."/>
            <person name="Watts T."/>
            <person name="Wilson D."/>
            <person name="Wilson R.K."/>
            <person name="Wing R.A."/>
            <person name="Wolfner M.F."/>
            <person name="Wong A."/>
            <person name="Wong G.K."/>
            <person name="Wu C.I."/>
            <person name="Wu G."/>
            <person name="Yamamoto D."/>
            <person name="Yang H.P."/>
            <person name="Yang S.P."/>
            <person name="Yorke J.A."/>
            <person name="Yoshida K."/>
            <person name="Zdobnov E."/>
            <person name="Zhang P."/>
            <person name="Zhang Y."/>
            <person name="Zimin A.V."/>
            <person name="Baldwin J."/>
            <person name="Abdouelleil A."/>
            <person name="Abdulkadir J."/>
            <person name="Abebe A."/>
            <person name="Abera B."/>
            <person name="Abreu J."/>
            <person name="Acer S.C."/>
            <person name="Aftuck L."/>
            <person name="Alexander A."/>
            <person name="An P."/>
            <person name="Anderson E."/>
            <person name="Anderson S."/>
            <person name="Arachi H."/>
            <person name="Azer M."/>
            <person name="Bachantsang P."/>
            <person name="Barry A."/>
            <person name="Bayul T."/>
            <person name="Berlin A."/>
            <person name="Bessette D."/>
            <person name="Bloom T."/>
            <person name="Blye J."/>
            <person name="Boguslavskiy L."/>
            <person name="Bonnet C."/>
            <person name="Boukhgalter B."/>
            <person name="Bourzgui I."/>
            <person name="Brown A."/>
            <person name="Cahill P."/>
            <person name="Channer S."/>
            <person name="Cheshatsang Y."/>
            <person name="Chuda L."/>
            <person name="Citroen M."/>
            <person name="Collymore A."/>
            <person name="Cooke P."/>
            <person name="Costello M."/>
            <person name="D'Aco K."/>
            <person name="Daza R."/>
            <person name="De Haan G."/>
            <person name="DeGray S."/>
            <person name="DeMaso C."/>
            <person name="Dhargay N."/>
            <person name="Dooley K."/>
            <person name="Dooley E."/>
            <person name="Doricent M."/>
            <person name="Dorje P."/>
            <person name="Dorjee K."/>
            <person name="Dupes A."/>
            <person name="Elong R."/>
            <person name="Falk J."/>
            <person name="Farina A."/>
            <person name="Faro S."/>
            <person name="Ferguson D."/>
            <person name="Fisher S."/>
            <person name="Foley C.D."/>
            <person name="Franke A."/>
            <person name="Friedrich D."/>
            <person name="Gadbois L."/>
            <person name="Gearin G."/>
            <person name="Gearin C.R."/>
            <person name="Giannoukos G."/>
            <person name="Goode T."/>
            <person name="Graham J."/>
            <person name="Grandbois E."/>
            <person name="Grewal S."/>
            <person name="Gyaltsen K."/>
            <person name="Hafez N."/>
            <person name="Hagos B."/>
            <person name="Hall J."/>
            <person name="Henson C."/>
            <person name="Hollinger A."/>
            <person name="Honan T."/>
            <person name="Huard M.D."/>
            <person name="Hughes L."/>
            <person name="Hurhula B."/>
            <person name="Husby M.E."/>
            <person name="Kamat A."/>
            <person name="Kanga B."/>
            <person name="Kashin S."/>
            <person name="Khazanovich D."/>
            <person name="Kisner P."/>
            <person name="Lance K."/>
            <person name="Lara M."/>
            <person name="Lee W."/>
            <person name="Lennon N."/>
            <person name="Letendre F."/>
            <person name="LeVine R."/>
            <person name="Lipovsky A."/>
            <person name="Liu X."/>
            <person name="Liu J."/>
            <person name="Liu S."/>
            <person name="Lokyitsang T."/>
            <person name="Lokyitsang Y."/>
            <person name="Lubonja R."/>
            <person name="Lui A."/>
            <person name="MacDonald P."/>
            <person name="Magnisalis V."/>
            <person name="Maru K."/>
            <person name="Matthews C."/>
            <person name="McCusker W."/>
            <person name="McDonough S."/>
            <person name="Mehta T."/>
            <person name="Meldrim J."/>
            <person name="Meneus L."/>
            <person name="Mihai O."/>
            <person name="Mihalev A."/>
            <person name="Mihova T."/>
            <person name="Mittelman R."/>
            <person name="Mlenga V."/>
            <person name="Montmayeur A."/>
            <person name="Mulrain L."/>
            <person name="Navidi A."/>
            <person name="Naylor J."/>
            <person name="Negash T."/>
            <person name="Nguyen T."/>
            <person name="Nguyen N."/>
            <person name="Nicol R."/>
            <person name="Norbu C."/>
            <person name="Norbu N."/>
            <person name="Novod N."/>
            <person name="O'Neill B."/>
            <person name="Osman S."/>
            <person name="Markiewicz E."/>
            <person name="Oyono O.L."/>
            <person name="Patti C."/>
            <person name="Phunkhang P."/>
            <person name="Pierre F."/>
            <person name="Priest M."/>
            <person name="Raghuraman S."/>
            <person name="Rege F."/>
            <person name="Reyes R."/>
            <person name="Rise C."/>
            <person name="Rogov P."/>
            <person name="Ross K."/>
            <person name="Ryan E."/>
            <person name="Settipalli S."/>
            <person name="Shea T."/>
            <person name="Sherpa N."/>
            <person name="Shi L."/>
            <person name="Shih D."/>
            <person name="Sparrow T."/>
            <person name="Spaulding J."/>
            <person name="Stalker J."/>
            <person name="Stange-Thomann N."/>
            <person name="Stavropoulos S."/>
            <person name="Stone C."/>
            <person name="Strader C."/>
            <person name="Tesfaye S."/>
            <person name="Thomson T."/>
            <person name="Thoulutsang Y."/>
            <person name="Thoulutsang D."/>
            <person name="Topham K."/>
            <person name="Topping I."/>
            <person name="Tsamla T."/>
            <person name="Vassiliev H."/>
            <person name="Vo A."/>
            <person name="Wangchuk T."/>
            <person name="Wangdi T."/>
            <person name="Weiand M."/>
            <person name="Wilkinson J."/>
            <person name="Wilson A."/>
            <person name="Yadav S."/>
            <person name="Young G."/>
            <person name="Yu Q."/>
            <person name="Zembek L."/>
            <person name="Zhong D."/>
            <person name="Zimmer A."/>
            <person name="Zwirko Z."/>
            <person name="Jaffe D.B."/>
            <person name="Alvarez P."/>
            <person name="Brockman W."/>
            <person name="Butler J."/>
            <person name="Chin C."/>
            <person name="Gnerre S."/>
            <person name="Grabherr M."/>
            <person name="Kleber M."/>
            <person name="Mauceli E."/>
            <person name="MacCallum I."/>
        </authorList>
    </citation>
    <scope>NUCLEOTIDE SEQUENCE [LARGE SCALE GENOMIC DNA]</scope>
    <source>
        <strain evidence="2">Tucson 15287-2541.00</strain>
    </source>
</reference>
<dbReference type="OMA" id="RHFYNRP"/>
<accession>B4IXB9</accession>
<dbReference type="STRING" id="7222.B4IXB9"/>
<dbReference type="Pfam" id="PF16065">
    <property type="entry name" value="DUF4807"/>
    <property type="match status" value="1"/>
</dbReference>